<name>A0A7Z7BH93_9BURK</name>
<evidence type="ECO:0000313" key="3">
    <source>
        <dbReference type="Proteomes" id="UP000198900"/>
    </source>
</evidence>
<dbReference type="AlphaFoldDB" id="A0A7Z7BH93"/>
<dbReference type="Proteomes" id="UP000198900">
    <property type="component" value="Unassembled WGS sequence"/>
</dbReference>
<organism evidence="2 3">
    <name type="scientific">Paraburkholderia steynii</name>
    <dbReference type="NCBI Taxonomy" id="1245441"/>
    <lineage>
        <taxon>Bacteria</taxon>
        <taxon>Pseudomonadati</taxon>
        <taxon>Pseudomonadota</taxon>
        <taxon>Betaproteobacteria</taxon>
        <taxon>Burkholderiales</taxon>
        <taxon>Burkholderiaceae</taxon>
        <taxon>Paraburkholderia</taxon>
    </lineage>
</organism>
<dbReference type="EMBL" id="FNDI01000038">
    <property type="protein sequence ID" value="SDJ22143.1"/>
    <property type="molecule type" value="Genomic_DNA"/>
</dbReference>
<dbReference type="RefSeq" id="WP_091789259.1">
    <property type="nucleotide sequence ID" value="NZ_FNDI01000038.1"/>
</dbReference>
<comment type="caution">
    <text evidence="2">The sequence shown here is derived from an EMBL/GenBank/DDBJ whole genome shotgun (WGS) entry which is preliminary data.</text>
</comment>
<keyword evidence="3" id="KW-1185">Reference proteome</keyword>
<accession>A0A7Z7BH93</accession>
<sequence length="98" mass="9608">MGQPAARLGDMTSHGTPLGPGPGCPTVMIASQPAWRALADTHACPLVDGVKPHVGGVVALGSLTVMIGGFPAARQGDMVVEAGAPNAIALGALTVMIG</sequence>
<gene>
    <name evidence="2" type="ORF">SAMN04487926_1389</name>
</gene>
<dbReference type="Gene3D" id="2.60.200.60">
    <property type="match status" value="1"/>
</dbReference>
<dbReference type="CDD" id="cd14741">
    <property type="entry name" value="PAAR_5"/>
    <property type="match status" value="1"/>
</dbReference>
<evidence type="ECO:0000313" key="2">
    <source>
        <dbReference type="EMBL" id="SDJ22143.1"/>
    </source>
</evidence>
<reference evidence="2" key="1">
    <citation type="submission" date="2016-10" db="EMBL/GenBank/DDBJ databases">
        <authorList>
            <person name="Varghese N."/>
            <person name="Submissions S."/>
        </authorList>
    </citation>
    <scope>NUCLEOTIDE SEQUENCE [LARGE SCALE GENOMIC DNA]</scope>
    <source>
        <strain evidence="2">YR281</strain>
    </source>
</reference>
<feature type="region of interest" description="Disordered" evidence="1">
    <location>
        <begin position="1"/>
        <end position="23"/>
    </location>
</feature>
<evidence type="ECO:0000256" key="1">
    <source>
        <dbReference type="SAM" id="MobiDB-lite"/>
    </source>
</evidence>
<dbReference type="InterPro" id="IPR008727">
    <property type="entry name" value="PAAR_motif"/>
</dbReference>
<protein>
    <submittedName>
        <fullName evidence="2">Zn-binding Pro-Ala-Ala-Arg (PAAR) domain-containing protein, incolved in TypeVI secretion</fullName>
    </submittedName>
</protein>
<dbReference type="Pfam" id="PF05488">
    <property type="entry name" value="PAAR_motif"/>
    <property type="match status" value="1"/>
</dbReference>
<proteinExistence type="predicted"/>